<keyword evidence="9" id="KW-1185">Reference proteome</keyword>
<dbReference type="InterPro" id="IPR053876">
    <property type="entry name" value="Phage_int_M"/>
</dbReference>
<dbReference type="InterPro" id="IPR002104">
    <property type="entry name" value="Integrase_catalytic"/>
</dbReference>
<dbReference type="OrthoDB" id="9775880at2"/>
<dbReference type="InterPro" id="IPR025166">
    <property type="entry name" value="Integrase_DNA_bind_dom"/>
</dbReference>
<keyword evidence="2" id="KW-0229">DNA integration</keyword>
<protein>
    <submittedName>
        <fullName evidence="8">Site-specific integrase</fullName>
    </submittedName>
</protein>
<dbReference type="InterPro" id="IPR050808">
    <property type="entry name" value="Phage_Integrase"/>
</dbReference>
<dbReference type="Gene3D" id="1.10.150.130">
    <property type="match status" value="1"/>
</dbReference>
<comment type="caution">
    <text evidence="8">The sequence shown here is derived from an EMBL/GenBank/DDBJ whole genome shotgun (WGS) entry which is preliminary data.</text>
</comment>
<keyword evidence="3 5" id="KW-0238">DNA-binding</keyword>
<sequence length="402" mass="44884">MRTTQQLSALAIGRLKEPGYYSDGGNLFLQVTTSGAKSWIFRYGKNGKKHEMGLGPLHTVSLAMAREKALQCRLQILEGLDPLAKRKEIHEAISAANARRITFKECAEKLIDSKRAGWKNAKHAQQWENTLNTYAYPFIGTTQVSDVDTAAVRKCLDPIWTTKTETANRVRQRIEMIIDWAKAHGHRTGDNPAAWRGHLEAVMAAPDNIRKRDHHAALDVDAMPAFIATLRAHPGTSARALDFLILTASRTNEVIGATWPEIDFDKATWTIPAERMKAKIAHTVPLSAPALAVLKQAETESKGTAFIFPGRREGRPLSNMAMLELLRGMGTKDANGEPATVHGFRSTFRQWAAERTTHPREVAEHALAHRLPDKVEAAYQRSTLFVKRRSLMNDWATFLVNN</sequence>
<dbReference type="PANTHER" id="PTHR30629">
    <property type="entry name" value="PROPHAGE INTEGRASE"/>
    <property type="match status" value="1"/>
</dbReference>
<comment type="similarity">
    <text evidence="1">Belongs to the 'phage' integrase family.</text>
</comment>
<accession>A0A3A3FX97</accession>
<dbReference type="PANTHER" id="PTHR30629:SF2">
    <property type="entry name" value="PROPHAGE INTEGRASE INTS-RELATED"/>
    <property type="match status" value="1"/>
</dbReference>
<dbReference type="InterPro" id="IPR011010">
    <property type="entry name" value="DNA_brk_join_enz"/>
</dbReference>
<organism evidence="8 9">
    <name type="scientific">Noviherbaspirillum sedimenti</name>
    <dbReference type="NCBI Taxonomy" id="2320865"/>
    <lineage>
        <taxon>Bacteria</taxon>
        <taxon>Pseudomonadati</taxon>
        <taxon>Pseudomonadota</taxon>
        <taxon>Betaproteobacteria</taxon>
        <taxon>Burkholderiales</taxon>
        <taxon>Oxalobacteraceae</taxon>
        <taxon>Noviherbaspirillum</taxon>
    </lineage>
</organism>
<keyword evidence="4" id="KW-0233">DNA recombination</keyword>
<dbReference type="Pfam" id="PF22022">
    <property type="entry name" value="Phage_int_M"/>
    <property type="match status" value="1"/>
</dbReference>
<dbReference type="PROSITE" id="PS51898">
    <property type="entry name" value="TYR_RECOMBINASE"/>
    <property type="match status" value="1"/>
</dbReference>
<evidence type="ECO:0000313" key="8">
    <source>
        <dbReference type="EMBL" id="RJG00344.1"/>
    </source>
</evidence>
<proteinExistence type="inferred from homology"/>
<dbReference type="Pfam" id="PF13356">
    <property type="entry name" value="Arm-DNA-bind_3"/>
    <property type="match status" value="1"/>
</dbReference>
<dbReference type="InterPro" id="IPR010998">
    <property type="entry name" value="Integrase_recombinase_N"/>
</dbReference>
<evidence type="ECO:0000256" key="1">
    <source>
        <dbReference type="ARBA" id="ARBA00008857"/>
    </source>
</evidence>
<feature type="domain" description="Tyr recombinase" evidence="6">
    <location>
        <begin position="213"/>
        <end position="393"/>
    </location>
</feature>
<dbReference type="Gene3D" id="3.30.160.390">
    <property type="entry name" value="Integrase, DNA-binding domain"/>
    <property type="match status" value="1"/>
</dbReference>
<dbReference type="GO" id="GO:0015074">
    <property type="term" value="P:DNA integration"/>
    <property type="evidence" value="ECO:0007669"/>
    <property type="project" value="UniProtKB-KW"/>
</dbReference>
<dbReference type="GO" id="GO:0003677">
    <property type="term" value="F:DNA binding"/>
    <property type="evidence" value="ECO:0007669"/>
    <property type="project" value="UniProtKB-UniRule"/>
</dbReference>
<dbReference type="Proteomes" id="UP000266327">
    <property type="component" value="Unassembled WGS sequence"/>
</dbReference>
<dbReference type="EMBL" id="QYUQ01000002">
    <property type="protein sequence ID" value="RJG00344.1"/>
    <property type="molecule type" value="Genomic_DNA"/>
</dbReference>
<dbReference type="InterPro" id="IPR044068">
    <property type="entry name" value="CB"/>
</dbReference>
<dbReference type="Pfam" id="PF00589">
    <property type="entry name" value="Phage_integrase"/>
    <property type="match status" value="1"/>
</dbReference>
<dbReference type="AlphaFoldDB" id="A0A3A3FX97"/>
<evidence type="ECO:0000259" key="6">
    <source>
        <dbReference type="PROSITE" id="PS51898"/>
    </source>
</evidence>
<name>A0A3A3FX97_9BURK</name>
<dbReference type="GO" id="GO:0006310">
    <property type="term" value="P:DNA recombination"/>
    <property type="evidence" value="ECO:0007669"/>
    <property type="project" value="UniProtKB-KW"/>
</dbReference>
<dbReference type="InterPro" id="IPR038488">
    <property type="entry name" value="Integrase_DNA-bd_sf"/>
</dbReference>
<evidence type="ECO:0000256" key="4">
    <source>
        <dbReference type="ARBA" id="ARBA00023172"/>
    </source>
</evidence>
<gene>
    <name evidence="8" type="ORF">D3878_01095</name>
</gene>
<evidence type="ECO:0000256" key="5">
    <source>
        <dbReference type="PROSITE-ProRule" id="PRU01248"/>
    </source>
</evidence>
<dbReference type="SUPFAM" id="SSF56349">
    <property type="entry name" value="DNA breaking-rejoining enzymes"/>
    <property type="match status" value="1"/>
</dbReference>
<evidence type="ECO:0000313" key="9">
    <source>
        <dbReference type="Proteomes" id="UP000266327"/>
    </source>
</evidence>
<dbReference type="PROSITE" id="PS51900">
    <property type="entry name" value="CB"/>
    <property type="match status" value="1"/>
</dbReference>
<dbReference type="Gene3D" id="1.10.443.10">
    <property type="entry name" value="Intergrase catalytic core"/>
    <property type="match status" value="1"/>
</dbReference>
<feature type="domain" description="Core-binding (CB)" evidence="7">
    <location>
        <begin position="101"/>
        <end position="182"/>
    </location>
</feature>
<dbReference type="CDD" id="cd00801">
    <property type="entry name" value="INT_P4_C"/>
    <property type="match status" value="1"/>
</dbReference>
<dbReference type="InterPro" id="IPR013762">
    <property type="entry name" value="Integrase-like_cat_sf"/>
</dbReference>
<dbReference type="RefSeq" id="WP_119783798.1">
    <property type="nucleotide sequence ID" value="NZ_QYUQ01000002.1"/>
</dbReference>
<evidence type="ECO:0000259" key="7">
    <source>
        <dbReference type="PROSITE" id="PS51900"/>
    </source>
</evidence>
<evidence type="ECO:0000256" key="3">
    <source>
        <dbReference type="ARBA" id="ARBA00023125"/>
    </source>
</evidence>
<reference evidence="9" key="1">
    <citation type="submission" date="2018-09" db="EMBL/GenBank/DDBJ databases">
        <authorList>
            <person name="Zhu H."/>
        </authorList>
    </citation>
    <scope>NUCLEOTIDE SEQUENCE [LARGE SCALE GENOMIC DNA]</scope>
    <source>
        <strain evidence="9">K1S02-23</strain>
    </source>
</reference>
<evidence type="ECO:0000256" key="2">
    <source>
        <dbReference type="ARBA" id="ARBA00022908"/>
    </source>
</evidence>